<dbReference type="InterPro" id="IPR010732">
    <property type="entry name" value="T6SS_TssG-like"/>
</dbReference>
<evidence type="ECO:0000313" key="1">
    <source>
        <dbReference type="EMBL" id="PMS35441.1"/>
    </source>
</evidence>
<comment type="caution">
    <text evidence="1">The sequence shown here is derived from an EMBL/GenBank/DDBJ whole genome shotgun (WGS) entry which is preliminary data.</text>
</comment>
<name>A0A2N7X1J9_9BURK</name>
<dbReference type="Pfam" id="PF06996">
    <property type="entry name" value="T6SS_TssG"/>
    <property type="match status" value="1"/>
</dbReference>
<dbReference type="PANTHER" id="PTHR35564:SF4">
    <property type="entry name" value="CYTOPLASMIC PROTEIN"/>
    <property type="match status" value="1"/>
</dbReference>
<organism evidence="1 2">
    <name type="scientific">Trinickia symbiotica</name>
    <dbReference type="NCBI Taxonomy" id="863227"/>
    <lineage>
        <taxon>Bacteria</taxon>
        <taxon>Pseudomonadati</taxon>
        <taxon>Pseudomonadota</taxon>
        <taxon>Betaproteobacteria</taxon>
        <taxon>Burkholderiales</taxon>
        <taxon>Burkholderiaceae</taxon>
        <taxon>Trinickia</taxon>
    </lineage>
</organism>
<gene>
    <name evidence="1" type="ORF">C0Z20_18305</name>
</gene>
<keyword evidence="2" id="KW-1185">Reference proteome</keyword>
<dbReference type="EMBL" id="PNYC01000011">
    <property type="protein sequence ID" value="PMS35441.1"/>
    <property type="molecule type" value="Genomic_DNA"/>
</dbReference>
<dbReference type="RefSeq" id="WP_018442519.1">
    <property type="nucleotide sequence ID" value="NZ_KB890187.1"/>
</dbReference>
<dbReference type="NCBIfam" id="TIGR03347">
    <property type="entry name" value="VI_chp_1"/>
    <property type="match status" value="1"/>
</dbReference>
<reference evidence="1 2" key="1">
    <citation type="submission" date="2018-01" db="EMBL/GenBank/DDBJ databases">
        <title>Whole genome analyses suggest that Burkholderia sensu lato contains two further novel genera in the rhizoxinica-symbiotica group Mycetohabitans gen. nov., and Trinickia gen. nov.: implications for the evolution of diazotrophy and nodulation in the Burkholderiaceae.</title>
        <authorList>
            <person name="Estrada-de los Santos P."/>
            <person name="Palmer M."/>
            <person name="Chavez-Ramirez B."/>
            <person name="Beukes C."/>
            <person name="Steenkamp E.T."/>
            <person name="Hirsch A.M."/>
            <person name="Manyaka P."/>
            <person name="Maluk M."/>
            <person name="Lafos M."/>
            <person name="Crook M."/>
            <person name="Gross E."/>
            <person name="Simon M.F."/>
            <person name="Bueno dos Reis Junior F."/>
            <person name="Poole P.S."/>
            <person name="Venter S.N."/>
            <person name="James E.K."/>
        </authorList>
    </citation>
    <scope>NUCLEOTIDE SEQUENCE [LARGE SCALE GENOMIC DNA]</scope>
    <source>
        <strain evidence="1 2">JPY 581</strain>
    </source>
</reference>
<evidence type="ECO:0000313" key="2">
    <source>
        <dbReference type="Proteomes" id="UP000235777"/>
    </source>
</evidence>
<dbReference type="OrthoDB" id="1523296at2"/>
<dbReference type="PANTHER" id="PTHR35564">
    <property type="match status" value="1"/>
</dbReference>
<dbReference type="Proteomes" id="UP000235777">
    <property type="component" value="Unassembled WGS sequence"/>
</dbReference>
<accession>A0A2N7X1J9</accession>
<dbReference type="STRING" id="863227.GCA_000373005_03920"/>
<protein>
    <submittedName>
        <fullName evidence="1">Type VI secretion system baseplate subunit TssG</fullName>
    </submittedName>
</protein>
<proteinExistence type="predicted"/>
<sequence length="372" mass="42425">MQATQRRVHAGVVRRLLDEPYRFQFFQAVRMLEMWFEQDVVRHAGERIMFRNTLSLTFAPSELERATPYDVDGAPLDSEEARDAAIEARSLARVDLVPAFFGMLGGQGALPLHYTEDLIAREQLRRDRAARAYLDVFTHRATALFYEAWKKYRLPFHYELDQDERYLPLLLAIAGLGHRPTRGALQQGTGTLIDEALGGYALPVRHRPMSAAYLERVLADYFRVHVRVDQFIGKWYDVPRSNLSRLGYENVTLGATALAGERVWQRDMRLRLVLGPLSKRDYERLLPAAPHAVALERMLSLVGGAVFEYEVSLVLARSEVGPARLGGGARLGWDAFVCTRESERDRDDARYEVHVIDDRGEGRPQLSRGPRF</sequence>
<dbReference type="AlphaFoldDB" id="A0A2N7X1J9"/>